<feature type="transmembrane region" description="Helical" evidence="5">
    <location>
        <begin position="412"/>
        <end position="433"/>
    </location>
</feature>
<evidence type="ECO:0000256" key="5">
    <source>
        <dbReference type="SAM" id="Phobius"/>
    </source>
</evidence>
<feature type="transmembrane region" description="Helical" evidence="5">
    <location>
        <begin position="167"/>
        <end position="184"/>
    </location>
</feature>
<accession>A0A922IE85</accession>
<dbReference type="PROSITE" id="PS50850">
    <property type="entry name" value="MFS"/>
    <property type="match status" value="1"/>
</dbReference>
<gene>
    <name evidence="7" type="ORF">DERF_003004</name>
</gene>
<dbReference type="InterPro" id="IPR020846">
    <property type="entry name" value="MFS_dom"/>
</dbReference>
<dbReference type="EMBL" id="ASGP02000001">
    <property type="protein sequence ID" value="KAH9529097.1"/>
    <property type="molecule type" value="Genomic_DNA"/>
</dbReference>
<reference evidence="7" key="1">
    <citation type="submission" date="2013-05" db="EMBL/GenBank/DDBJ databases">
        <authorList>
            <person name="Yim A.K.Y."/>
            <person name="Chan T.F."/>
            <person name="Ji K.M."/>
            <person name="Liu X.Y."/>
            <person name="Zhou J.W."/>
            <person name="Li R.Q."/>
            <person name="Yang K.Y."/>
            <person name="Li J."/>
            <person name="Li M."/>
            <person name="Law P.T.W."/>
            <person name="Wu Y.L."/>
            <person name="Cai Z.L."/>
            <person name="Qin H."/>
            <person name="Bao Y."/>
            <person name="Leung R.K.K."/>
            <person name="Ng P.K.S."/>
            <person name="Zou J."/>
            <person name="Zhong X.J."/>
            <person name="Ran P.X."/>
            <person name="Zhong N.S."/>
            <person name="Liu Z.G."/>
            <person name="Tsui S.K.W."/>
        </authorList>
    </citation>
    <scope>NUCLEOTIDE SEQUENCE</scope>
    <source>
        <strain evidence="7">Derf</strain>
        <tissue evidence="7">Whole organism</tissue>
    </source>
</reference>
<comment type="caution">
    <text evidence="7">The sequence shown here is derived from an EMBL/GenBank/DDBJ whole genome shotgun (WGS) entry which is preliminary data.</text>
</comment>
<keyword evidence="3 5" id="KW-1133">Transmembrane helix</keyword>
<dbReference type="SUPFAM" id="SSF103473">
    <property type="entry name" value="MFS general substrate transporter"/>
    <property type="match status" value="1"/>
</dbReference>
<dbReference type="InterPro" id="IPR005828">
    <property type="entry name" value="MFS_sugar_transport-like"/>
</dbReference>
<evidence type="ECO:0000256" key="2">
    <source>
        <dbReference type="ARBA" id="ARBA00022692"/>
    </source>
</evidence>
<dbReference type="Gene3D" id="1.20.1250.20">
    <property type="entry name" value="MFS general substrate transporter like domains"/>
    <property type="match status" value="1"/>
</dbReference>
<evidence type="ECO:0000313" key="8">
    <source>
        <dbReference type="Proteomes" id="UP000790347"/>
    </source>
</evidence>
<keyword evidence="8" id="KW-1185">Reference proteome</keyword>
<evidence type="ECO:0000313" key="7">
    <source>
        <dbReference type="EMBL" id="KAH9529097.1"/>
    </source>
</evidence>
<feature type="transmembrane region" description="Helical" evidence="5">
    <location>
        <begin position="277"/>
        <end position="297"/>
    </location>
</feature>
<sequence>MATKLENGDENVENGDKQINSNDLTGGFGRWQMNITIFYFVAYILTTINNLGYVFQAANTDYHCVHPIIISTTTAVDSFTINKDLDSLYTNTFSTISNFSSTPSSISNYTHTSSSSLSLSSSSSLSCDNVHYCSKLIYNNSIEFDETVTSKFGLICGKEWLRSFAQSMYQLGYVFSGIIIAWISDHCGRKFALQISIAFELLGGLLLILSPSIHLYTLARLILGFGDSGRGMCLYMLLMETVGTKRRSDVIMGCNFGWIVGYLLLPILAYILHNYVLVQLVATLGMTVMALFWLPYLPESPRWLLANEKYERAKSVLKEACKRNNRVEVVKEFEYKFESLKNKASKLITTGKAVEEQEQEQSDSEKFMTLWSMVTNKKYCMMTLILWFSFFVNGFIYHGFSLNVEIIGGNIFINFALAGLVEIPSVVISLIGMRYIGRKAFIISTIVSAASCYATIAIFRLLCDDLSENDILLISLSMLGKMFIFATFNAIYIHAGEIFPTKLRQSGVSSCSISARAGSTIAPFVKDLTMSFGLTNTIIMFTVLSLTAAIGTFFLPETKDRDLIDNID</sequence>
<comment type="subcellular location">
    <subcellularLocation>
        <location evidence="1">Membrane</location>
        <topology evidence="1">Multi-pass membrane protein</topology>
    </subcellularLocation>
</comment>
<feature type="transmembrane region" description="Helical" evidence="5">
    <location>
        <begin position="191"/>
        <end position="209"/>
    </location>
</feature>
<feature type="transmembrane region" description="Helical" evidence="5">
    <location>
        <begin position="537"/>
        <end position="555"/>
    </location>
</feature>
<dbReference type="InterPro" id="IPR036259">
    <property type="entry name" value="MFS_trans_sf"/>
</dbReference>
<dbReference type="OrthoDB" id="8049622at2759"/>
<feature type="transmembrane region" description="Helical" evidence="5">
    <location>
        <begin position="250"/>
        <end position="271"/>
    </location>
</feature>
<dbReference type="Proteomes" id="UP000790347">
    <property type="component" value="Unassembled WGS sequence"/>
</dbReference>
<feature type="transmembrane region" description="Helical" evidence="5">
    <location>
        <begin position="471"/>
        <end position="495"/>
    </location>
</feature>
<dbReference type="Pfam" id="PF00083">
    <property type="entry name" value="Sugar_tr"/>
    <property type="match status" value="1"/>
</dbReference>
<dbReference type="PANTHER" id="PTHR24064">
    <property type="entry name" value="SOLUTE CARRIER FAMILY 22 MEMBER"/>
    <property type="match status" value="1"/>
</dbReference>
<keyword evidence="2 5" id="KW-0812">Transmembrane</keyword>
<dbReference type="AlphaFoldDB" id="A0A922IE85"/>
<evidence type="ECO:0000256" key="1">
    <source>
        <dbReference type="ARBA" id="ARBA00004141"/>
    </source>
</evidence>
<evidence type="ECO:0000259" key="6">
    <source>
        <dbReference type="PROSITE" id="PS50850"/>
    </source>
</evidence>
<reference evidence="7" key="2">
    <citation type="journal article" date="2022" name="Res Sq">
        <title>Comparative Genomics Reveals Insights into the Divergent Evolution of Astigmatic Mites and Household Pest Adaptations.</title>
        <authorList>
            <person name="Xiong Q."/>
            <person name="Wan A.T.-Y."/>
            <person name="Liu X.-Y."/>
            <person name="Fung C.S.-H."/>
            <person name="Xiao X."/>
            <person name="Malainual N."/>
            <person name="Hou J."/>
            <person name="Wang L."/>
            <person name="Wang M."/>
            <person name="Yang K."/>
            <person name="Cui Y."/>
            <person name="Leung E."/>
            <person name="Nong W."/>
            <person name="Shin S.-K."/>
            <person name="Au S."/>
            <person name="Jeong K.Y."/>
            <person name="Chew F.T."/>
            <person name="Hui J."/>
            <person name="Leung T.F."/>
            <person name="Tungtrongchitr A."/>
            <person name="Zhong N."/>
            <person name="Liu Z."/>
            <person name="Tsui S."/>
        </authorList>
    </citation>
    <scope>NUCLEOTIDE SEQUENCE</scope>
    <source>
        <strain evidence="7">Derf</strain>
        <tissue evidence="7">Whole organism</tissue>
    </source>
</reference>
<evidence type="ECO:0000256" key="3">
    <source>
        <dbReference type="ARBA" id="ARBA00022989"/>
    </source>
</evidence>
<proteinExistence type="predicted"/>
<protein>
    <recommendedName>
        <fullName evidence="6">Major facilitator superfamily (MFS) profile domain-containing protein</fullName>
    </recommendedName>
</protein>
<feature type="domain" description="Major facilitator superfamily (MFS) profile" evidence="6">
    <location>
        <begin position="70"/>
        <end position="560"/>
    </location>
</feature>
<evidence type="ECO:0000256" key="4">
    <source>
        <dbReference type="ARBA" id="ARBA00023136"/>
    </source>
</evidence>
<dbReference type="GO" id="GO:0016020">
    <property type="term" value="C:membrane"/>
    <property type="evidence" value="ECO:0007669"/>
    <property type="project" value="UniProtKB-SubCell"/>
</dbReference>
<name>A0A922IE85_DERFA</name>
<keyword evidence="4 5" id="KW-0472">Membrane</keyword>
<feature type="transmembrane region" description="Helical" evidence="5">
    <location>
        <begin position="379"/>
        <end position="400"/>
    </location>
</feature>
<feature type="transmembrane region" description="Helical" evidence="5">
    <location>
        <begin position="440"/>
        <end position="459"/>
    </location>
</feature>
<organism evidence="7 8">
    <name type="scientific">Dermatophagoides farinae</name>
    <name type="common">American house dust mite</name>
    <dbReference type="NCBI Taxonomy" id="6954"/>
    <lineage>
        <taxon>Eukaryota</taxon>
        <taxon>Metazoa</taxon>
        <taxon>Ecdysozoa</taxon>
        <taxon>Arthropoda</taxon>
        <taxon>Chelicerata</taxon>
        <taxon>Arachnida</taxon>
        <taxon>Acari</taxon>
        <taxon>Acariformes</taxon>
        <taxon>Sarcoptiformes</taxon>
        <taxon>Astigmata</taxon>
        <taxon>Psoroptidia</taxon>
        <taxon>Analgoidea</taxon>
        <taxon>Pyroglyphidae</taxon>
        <taxon>Dermatophagoidinae</taxon>
        <taxon>Dermatophagoides</taxon>
    </lineage>
</organism>
<dbReference type="GO" id="GO:0022857">
    <property type="term" value="F:transmembrane transporter activity"/>
    <property type="evidence" value="ECO:0007669"/>
    <property type="project" value="InterPro"/>
</dbReference>